<dbReference type="EMBL" id="JRES01000987">
    <property type="protein sequence ID" value="KNC26394.1"/>
    <property type="molecule type" value="Genomic_DNA"/>
</dbReference>
<dbReference type="Proteomes" id="UP000037069">
    <property type="component" value="Unassembled WGS sequence"/>
</dbReference>
<protein>
    <submittedName>
        <fullName evidence="2">Uncharacterized protein</fullName>
    </submittedName>
</protein>
<name>A0A0L0C4N1_LUCCU</name>
<gene>
    <name evidence="2" type="ORF">FF38_03312</name>
</gene>
<comment type="caution">
    <text evidence="2">The sequence shown here is derived from an EMBL/GenBank/DDBJ whole genome shotgun (WGS) entry which is preliminary data.</text>
</comment>
<dbReference type="AlphaFoldDB" id="A0A0L0C4N1"/>
<reference evidence="2 3" key="1">
    <citation type="journal article" date="2015" name="Nat. Commun.">
        <title>Lucilia cuprina genome unlocks parasitic fly biology to underpin future interventions.</title>
        <authorList>
            <person name="Anstead C.A."/>
            <person name="Korhonen P.K."/>
            <person name="Young N.D."/>
            <person name="Hall R.S."/>
            <person name="Jex A.R."/>
            <person name="Murali S.C."/>
            <person name="Hughes D.S."/>
            <person name="Lee S.F."/>
            <person name="Perry T."/>
            <person name="Stroehlein A.J."/>
            <person name="Ansell B.R."/>
            <person name="Breugelmans B."/>
            <person name="Hofmann A."/>
            <person name="Qu J."/>
            <person name="Dugan S."/>
            <person name="Lee S.L."/>
            <person name="Chao H."/>
            <person name="Dinh H."/>
            <person name="Han Y."/>
            <person name="Doddapaneni H.V."/>
            <person name="Worley K.C."/>
            <person name="Muzny D.M."/>
            <person name="Ioannidis P."/>
            <person name="Waterhouse R.M."/>
            <person name="Zdobnov E.M."/>
            <person name="James P.J."/>
            <person name="Bagnall N.H."/>
            <person name="Kotze A.C."/>
            <person name="Gibbs R.A."/>
            <person name="Richards S."/>
            <person name="Batterham P."/>
            <person name="Gasser R.B."/>
        </authorList>
    </citation>
    <scope>NUCLEOTIDE SEQUENCE [LARGE SCALE GENOMIC DNA]</scope>
    <source>
        <strain evidence="2 3">LS</strain>
        <tissue evidence="2">Full body</tissue>
    </source>
</reference>
<organism evidence="2 3">
    <name type="scientific">Lucilia cuprina</name>
    <name type="common">Green bottle fly</name>
    <name type="synonym">Australian sheep blowfly</name>
    <dbReference type="NCBI Taxonomy" id="7375"/>
    <lineage>
        <taxon>Eukaryota</taxon>
        <taxon>Metazoa</taxon>
        <taxon>Ecdysozoa</taxon>
        <taxon>Arthropoda</taxon>
        <taxon>Hexapoda</taxon>
        <taxon>Insecta</taxon>
        <taxon>Pterygota</taxon>
        <taxon>Neoptera</taxon>
        <taxon>Endopterygota</taxon>
        <taxon>Diptera</taxon>
        <taxon>Brachycera</taxon>
        <taxon>Muscomorpha</taxon>
        <taxon>Oestroidea</taxon>
        <taxon>Calliphoridae</taxon>
        <taxon>Luciliinae</taxon>
        <taxon>Lucilia</taxon>
    </lineage>
</organism>
<accession>A0A0L0C4N1</accession>
<keyword evidence="3" id="KW-1185">Reference proteome</keyword>
<evidence type="ECO:0000313" key="3">
    <source>
        <dbReference type="Proteomes" id="UP000037069"/>
    </source>
</evidence>
<proteinExistence type="predicted"/>
<sequence length="216" mass="24350">MNHKNLTFITIIIWAAALDTCRCFALQSDTTITTYWPPKVLEPQINWKQQAPSPFRKLSSADSLQQQTFNEAESPLRIDRKLLFDHSTVRSAGAATVMDLHNININPYAQSLNAELEIAFATVASYNNNNSYNNKDLTRKTLPVAAANNLNVDQSPTGAVASTDVDAVSLEWYRYFTTEEVSSMQQPTKQLQQSDLKAAEVYQAKRLREMIFNKSL</sequence>
<keyword evidence="1" id="KW-0732">Signal</keyword>
<feature type="chain" id="PRO_5005535539" evidence="1">
    <location>
        <begin position="24"/>
        <end position="216"/>
    </location>
</feature>
<evidence type="ECO:0000313" key="2">
    <source>
        <dbReference type="EMBL" id="KNC26394.1"/>
    </source>
</evidence>
<evidence type="ECO:0000256" key="1">
    <source>
        <dbReference type="SAM" id="SignalP"/>
    </source>
</evidence>
<feature type="signal peptide" evidence="1">
    <location>
        <begin position="1"/>
        <end position="23"/>
    </location>
</feature>